<dbReference type="AlphaFoldDB" id="A0A096ACS0"/>
<evidence type="ECO:0000259" key="9">
    <source>
        <dbReference type="Pfam" id="PF02823"/>
    </source>
</evidence>
<evidence type="ECO:0000256" key="5">
    <source>
        <dbReference type="ARBA" id="ARBA00023065"/>
    </source>
</evidence>
<comment type="similarity">
    <text evidence="3">Belongs to the ATPase epsilon chain family.</text>
</comment>
<gene>
    <name evidence="10" type="ORF">HMPREF0647_07035</name>
</gene>
<dbReference type="InterPro" id="IPR020546">
    <property type="entry name" value="ATP_synth_F1_dsu/esu_N"/>
</dbReference>
<evidence type="ECO:0000256" key="1">
    <source>
        <dbReference type="ARBA" id="ARBA00003543"/>
    </source>
</evidence>
<dbReference type="SUPFAM" id="SSF51344">
    <property type="entry name" value="Epsilon subunit of F1F0-ATP synthase N-terminal domain"/>
    <property type="match status" value="1"/>
</dbReference>
<keyword evidence="5" id="KW-0406">Ion transport</keyword>
<organism evidence="10 11">
    <name type="scientific">Prevotella bivia DNF00320</name>
    <dbReference type="NCBI Taxonomy" id="1401068"/>
    <lineage>
        <taxon>Bacteria</taxon>
        <taxon>Pseudomonadati</taxon>
        <taxon>Bacteroidota</taxon>
        <taxon>Bacteroidia</taxon>
        <taxon>Bacteroidales</taxon>
        <taxon>Prevotellaceae</taxon>
        <taxon>Prevotella</taxon>
    </lineage>
</organism>
<evidence type="ECO:0000256" key="7">
    <source>
        <dbReference type="ARBA" id="ARBA00023196"/>
    </source>
</evidence>
<dbReference type="Proteomes" id="UP000029525">
    <property type="component" value="Unassembled WGS sequence"/>
</dbReference>
<dbReference type="GO" id="GO:0045259">
    <property type="term" value="C:proton-transporting ATP synthase complex"/>
    <property type="evidence" value="ECO:0007669"/>
    <property type="project" value="UniProtKB-KW"/>
</dbReference>
<evidence type="ECO:0000256" key="4">
    <source>
        <dbReference type="ARBA" id="ARBA00022448"/>
    </source>
</evidence>
<dbReference type="EMBL" id="JRNQ01000042">
    <property type="protein sequence ID" value="KGF44316.1"/>
    <property type="molecule type" value="Genomic_DNA"/>
</dbReference>
<dbReference type="Gene3D" id="2.60.15.10">
    <property type="entry name" value="F0F1 ATP synthase delta/epsilon subunit, N-terminal"/>
    <property type="match status" value="1"/>
</dbReference>
<evidence type="ECO:0000313" key="11">
    <source>
        <dbReference type="Proteomes" id="UP000029525"/>
    </source>
</evidence>
<protein>
    <submittedName>
        <fullName evidence="10">ATP synthase subunit epsilon</fullName>
    </submittedName>
</protein>
<dbReference type="InterPro" id="IPR036771">
    <property type="entry name" value="ATPsynth_dsu/esu_N"/>
</dbReference>
<keyword evidence="4" id="KW-0813">Transport</keyword>
<dbReference type="InterPro" id="IPR001469">
    <property type="entry name" value="ATP_synth_F1_dsu/esu"/>
</dbReference>
<proteinExistence type="inferred from homology"/>
<keyword evidence="7" id="KW-0139">CF(1)</keyword>
<evidence type="ECO:0000256" key="2">
    <source>
        <dbReference type="ARBA" id="ARBA00004184"/>
    </source>
</evidence>
<dbReference type="GeneID" id="78529807"/>
<evidence type="ECO:0000256" key="8">
    <source>
        <dbReference type="ARBA" id="ARBA00023310"/>
    </source>
</evidence>
<accession>A0A096ACS0</accession>
<reference evidence="10 11" key="1">
    <citation type="submission" date="2014-07" db="EMBL/GenBank/DDBJ databases">
        <authorList>
            <person name="McCorrison J."/>
            <person name="Sanka R."/>
            <person name="Torralba M."/>
            <person name="Gillis M."/>
            <person name="Haft D.H."/>
            <person name="Methe B."/>
            <person name="Sutton G."/>
            <person name="Nelson K.E."/>
        </authorList>
    </citation>
    <scope>NUCLEOTIDE SEQUENCE [LARGE SCALE GENOMIC DNA]</scope>
    <source>
        <strain evidence="10 11">DNF00320</strain>
    </source>
</reference>
<dbReference type="CDD" id="cd12152">
    <property type="entry name" value="F1-ATPase_delta"/>
    <property type="match status" value="1"/>
</dbReference>
<dbReference type="PANTHER" id="PTHR13822:SF10">
    <property type="entry name" value="ATP SYNTHASE EPSILON CHAIN, CHLOROPLASTIC"/>
    <property type="match status" value="1"/>
</dbReference>
<sequence length="79" mass="8561">MLTLKIISPAKIIFNGTVDRVLVPGEKGDFEILVNHAPIISTLVAGKVVYTINASQLQLDILGGFVEVQKNEVNLCVEI</sequence>
<dbReference type="GO" id="GO:0012505">
    <property type="term" value="C:endomembrane system"/>
    <property type="evidence" value="ECO:0007669"/>
    <property type="project" value="UniProtKB-SubCell"/>
</dbReference>
<feature type="domain" description="ATP synthase F1 complex delta/epsilon subunit N-terminal" evidence="9">
    <location>
        <begin position="2"/>
        <end position="78"/>
    </location>
</feature>
<evidence type="ECO:0000313" key="10">
    <source>
        <dbReference type="EMBL" id="KGF44316.1"/>
    </source>
</evidence>
<comment type="subcellular location">
    <subcellularLocation>
        <location evidence="2">Endomembrane system</location>
        <topology evidence="2">Peripheral membrane protein</topology>
    </subcellularLocation>
</comment>
<dbReference type="GO" id="GO:0046933">
    <property type="term" value="F:proton-transporting ATP synthase activity, rotational mechanism"/>
    <property type="evidence" value="ECO:0007669"/>
    <property type="project" value="InterPro"/>
</dbReference>
<comment type="caution">
    <text evidence="10">The sequence shown here is derived from an EMBL/GenBank/DDBJ whole genome shotgun (WGS) entry which is preliminary data.</text>
</comment>
<dbReference type="RefSeq" id="WP_004336930.1">
    <property type="nucleotide sequence ID" value="NZ_JRNQ01000042.1"/>
</dbReference>
<evidence type="ECO:0000256" key="3">
    <source>
        <dbReference type="ARBA" id="ARBA00005712"/>
    </source>
</evidence>
<dbReference type="OrthoDB" id="5294255at2"/>
<keyword evidence="6" id="KW-0472">Membrane</keyword>
<dbReference type="PANTHER" id="PTHR13822">
    <property type="entry name" value="ATP SYNTHASE DELTA/EPSILON CHAIN"/>
    <property type="match status" value="1"/>
</dbReference>
<keyword evidence="8" id="KW-0066">ATP synthesis</keyword>
<evidence type="ECO:0000256" key="6">
    <source>
        <dbReference type="ARBA" id="ARBA00023136"/>
    </source>
</evidence>
<comment type="function">
    <text evidence="1">Produces ATP from ADP in the presence of a proton gradient across the membrane.</text>
</comment>
<dbReference type="Pfam" id="PF02823">
    <property type="entry name" value="ATP-synt_DE_N"/>
    <property type="match status" value="1"/>
</dbReference>
<name>A0A096ACS0_9BACT</name>